<feature type="transmembrane region" description="Helical" evidence="1">
    <location>
        <begin position="6"/>
        <end position="24"/>
    </location>
</feature>
<keyword evidence="1" id="KW-1133">Transmembrane helix</keyword>
<keyword evidence="1" id="KW-0472">Membrane</keyword>
<feature type="transmembrane region" description="Helical" evidence="1">
    <location>
        <begin position="126"/>
        <end position="145"/>
    </location>
</feature>
<evidence type="ECO:0000259" key="2">
    <source>
        <dbReference type="SMART" id="SM00267"/>
    </source>
</evidence>
<keyword evidence="4" id="KW-1185">Reference proteome</keyword>
<feature type="transmembrane region" description="Helical" evidence="1">
    <location>
        <begin position="36"/>
        <end position="56"/>
    </location>
</feature>
<gene>
    <name evidence="3" type="ORF">JJ685_18540</name>
</gene>
<comment type="caution">
    <text evidence="3">The sequence shown here is derived from an EMBL/GenBank/DDBJ whole genome shotgun (WGS) entry which is preliminary data.</text>
</comment>
<proteinExistence type="predicted"/>
<dbReference type="RefSeq" id="WP_201675798.1">
    <property type="nucleotide sequence ID" value="NZ_JAEQNE010000004.1"/>
</dbReference>
<dbReference type="InterPro" id="IPR000160">
    <property type="entry name" value="GGDEF_dom"/>
</dbReference>
<dbReference type="EMBL" id="JAEQNE010000004">
    <property type="protein sequence ID" value="MBL0393145.1"/>
    <property type="molecule type" value="Genomic_DNA"/>
</dbReference>
<feature type="transmembrane region" description="Helical" evidence="1">
    <location>
        <begin position="154"/>
        <end position="176"/>
    </location>
</feature>
<evidence type="ECO:0000313" key="4">
    <source>
        <dbReference type="Proteomes" id="UP000599109"/>
    </source>
</evidence>
<evidence type="ECO:0000256" key="1">
    <source>
        <dbReference type="SAM" id="Phobius"/>
    </source>
</evidence>
<name>A0A936Z3U5_9BURK</name>
<feature type="domain" description="GGDEF" evidence="2">
    <location>
        <begin position="208"/>
        <end position="393"/>
    </location>
</feature>
<dbReference type="Proteomes" id="UP000599109">
    <property type="component" value="Unassembled WGS sequence"/>
</dbReference>
<dbReference type="AlphaFoldDB" id="A0A936Z3U5"/>
<accession>A0A936Z3U5</accession>
<dbReference type="SMART" id="SM00267">
    <property type="entry name" value="GGDEF"/>
    <property type="match status" value="1"/>
</dbReference>
<evidence type="ECO:0000313" key="3">
    <source>
        <dbReference type="EMBL" id="MBL0393145.1"/>
    </source>
</evidence>
<feature type="transmembrane region" description="Helical" evidence="1">
    <location>
        <begin position="102"/>
        <end position="120"/>
    </location>
</feature>
<dbReference type="SUPFAM" id="SSF55073">
    <property type="entry name" value="Nucleotide cyclase"/>
    <property type="match status" value="1"/>
</dbReference>
<dbReference type="InterPro" id="IPR029787">
    <property type="entry name" value="Nucleotide_cyclase"/>
</dbReference>
<dbReference type="InterPro" id="IPR043128">
    <property type="entry name" value="Rev_trsase/Diguanyl_cyclase"/>
</dbReference>
<dbReference type="Gene3D" id="3.30.70.270">
    <property type="match status" value="1"/>
</dbReference>
<keyword evidence="1" id="KW-0812">Transmembrane</keyword>
<sequence length="422" mass="45432">MNPLTLIVWCMALGAVAAVVLARAGDFLARPGRSRLRALAWHASVFLLVLLLSGVLREAAHPAPVRLQLLQALAGPLCVAMANFWIHGWLVAGRRDRPMAGLLRLFAFVLPVLGVAILRLPPEQQLPAAAAASLAGSALTCWLTLRAWIFGDRLALPMAAGCLLTLPALAGLYALAMHLGQWSALEQAGVALCATLANALTGRMLWRRERHLGRTREAAGVPALDPVTRVHSAAALVKRLVASRRRRRGSRREGALVAVTVFDAGRIANQVGAAGLDEVWMTLAARLQREVGVANPVGRYWDRCFVAVVETIPTPAWLSGFGLRLARSLRQPIEVTGRDGEPEQVQVDVGVGVLHLRAFHAEAEDVLHEVQRLAEAARSMASRAATRDGASGAPVPVEEACWGRRQRRRERGAPATLALHRG</sequence>
<feature type="transmembrane region" description="Helical" evidence="1">
    <location>
        <begin position="68"/>
        <end position="90"/>
    </location>
</feature>
<feature type="transmembrane region" description="Helical" evidence="1">
    <location>
        <begin position="188"/>
        <end position="206"/>
    </location>
</feature>
<organism evidence="3 4">
    <name type="scientific">Ramlibacter monticola</name>
    <dbReference type="NCBI Taxonomy" id="1926872"/>
    <lineage>
        <taxon>Bacteria</taxon>
        <taxon>Pseudomonadati</taxon>
        <taxon>Pseudomonadota</taxon>
        <taxon>Betaproteobacteria</taxon>
        <taxon>Burkholderiales</taxon>
        <taxon>Comamonadaceae</taxon>
        <taxon>Ramlibacter</taxon>
    </lineage>
</organism>
<reference evidence="3 4" key="1">
    <citation type="journal article" date="2017" name="Int. J. Syst. Evol. Microbiol.">
        <title>Ramlibacter monticola sp. nov., isolated from forest soil.</title>
        <authorList>
            <person name="Chaudhary D.K."/>
            <person name="Kim J."/>
        </authorList>
    </citation>
    <scope>NUCLEOTIDE SEQUENCE [LARGE SCALE GENOMIC DNA]</scope>
    <source>
        <strain evidence="3 4">KACC 19175</strain>
    </source>
</reference>
<protein>
    <recommendedName>
        <fullName evidence="2">GGDEF domain-containing protein</fullName>
    </recommendedName>
</protein>